<sequence>MIELKDIEIAYDDFIAMNELNITINEGEFFTLLGPSGCGKTSLLRTITGFVSPSKGRIIIDGKDVTEESVEKRGVGIVFQSYAIFPTMNVFENIAFGLRVKRLSKKAIKEKVLEIARMVDLNEEHLQRNASELSGGQQQRVAIARALVLQPKILCLDEPLSNLDAKLRNQLRVELKRLQKQFGITTVYVTHDQEEALTMSDKIAVFNNGKLEQLGTPNDVFNNPTSEFVATFIGDSNVLETKELATFLNAKNLSRPSGKSYLRLNHVHTKPIKEAIELDAVVTNVEYFGIYSKYTFKTVFGLTLRNVEVDLSNQMNIGDNVTLYLKQSDFIHL</sequence>
<dbReference type="InterPro" id="IPR050093">
    <property type="entry name" value="ABC_SmlMolc_Importer"/>
</dbReference>
<organism evidence="5 6">
    <name type="scientific">Virgibacillus dokdonensis</name>
    <dbReference type="NCBI Taxonomy" id="302167"/>
    <lineage>
        <taxon>Bacteria</taxon>
        <taxon>Bacillati</taxon>
        <taxon>Bacillota</taxon>
        <taxon>Bacilli</taxon>
        <taxon>Bacillales</taxon>
        <taxon>Bacillaceae</taxon>
        <taxon>Virgibacillus</taxon>
    </lineage>
</organism>
<dbReference type="STRING" id="302167.GCA_900166595_04085"/>
<dbReference type="EC" id="3.6.3.31" evidence="5"/>
<keyword evidence="3 5" id="KW-0067">ATP-binding</keyword>
<dbReference type="KEGG" id="vpn:A21D_01179"/>
<dbReference type="EMBL" id="CP018622">
    <property type="protein sequence ID" value="AUJ24278.1"/>
    <property type="molecule type" value="Genomic_DNA"/>
</dbReference>
<dbReference type="RefSeq" id="WP_101932977.1">
    <property type="nucleotide sequence ID" value="NZ_CP018622.1"/>
</dbReference>
<proteinExistence type="predicted"/>
<dbReference type="PROSITE" id="PS00211">
    <property type="entry name" value="ABC_TRANSPORTER_1"/>
    <property type="match status" value="1"/>
</dbReference>
<dbReference type="GO" id="GO:0140359">
    <property type="term" value="F:ABC-type transporter activity"/>
    <property type="evidence" value="ECO:0007669"/>
    <property type="project" value="UniProtKB-ARBA"/>
</dbReference>
<dbReference type="PANTHER" id="PTHR42781">
    <property type="entry name" value="SPERMIDINE/PUTRESCINE IMPORT ATP-BINDING PROTEIN POTA"/>
    <property type="match status" value="1"/>
</dbReference>
<evidence type="ECO:0000313" key="6">
    <source>
        <dbReference type="Proteomes" id="UP000234237"/>
    </source>
</evidence>
<dbReference type="FunFam" id="3.40.50.300:FF:000042">
    <property type="entry name" value="Maltose/maltodextrin ABC transporter, ATP-binding protein"/>
    <property type="match status" value="1"/>
</dbReference>
<evidence type="ECO:0000256" key="3">
    <source>
        <dbReference type="ARBA" id="ARBA00022840"/>
    </source>
</evidence>
<keyword evidence="5" id="KW-0378">Hydrolase</keyword>
<dbReference type="Proteomes" id="UP000234237">
    <property type="component" value="Chromosome"/>
</dbReference>
<evidence type="ECO:0000256" key="2">
    <source>
        <dbReference type="ARBA" id="ARBA00022741"/>
    </source>
</evidence>
<dbReference type="SMART" id="SM00382">
    <property type="entry name" value="AAA"/>
    <property type="match status" value="1"/>
</dbReference>
<reference evidence="6" key="1">
    <citation type="submission" date="2016-11" db="EMBL/GenBank/DDBJ databases">
        <title>Complete genome sequence of Virgibacillus pantothenticus 21D, a halophilic bacterium isolated from the deep hypersaline anoxic basin Discovery in the Mediterranean Sea.</title>
        <authorList>
            <person name="Zeaiter Z."/>
            <person name="Booth J.M."/>
            <person name="Prosdocimi E.M."/>
            <person name="Mapelli F."/>
            <person name="Fusi M."/>
            <person name="Daffonchio D."/>
            <person name="Borin S."/>
            <person name="Crotti E."/>
        </authorList>
    </citation>
    <scope>NUCLEOTIDE SEQUENCE [LARGE SCALE GENOMIC DNA]</scope>
    <source>
        <strain evidence="6">21D</strain>
    </source>
</reference>
<keyword evidence="2" id="KW-0547">Nucleotide-binding</keyword>
<dbReference type="InterPro" id="IPR003593">
    <property type="entry name" value="AAA+_ATPase"/>
</dbReference>
<dbReference type="Pfam" id="PF00005">
    <property type="entry name" value="ABC_tran"/>
    <property type="match status" value="1"/>
</dbReference>
<dbReference type="InterPro" id="IPR003439">
    <property type="entry name" value="ABC_transporter-like_ATP-bd"/>
</dbReference>
<protein>
    <submittedName>
        <fullName evidence="5">Spermidine/putrescine import ATP-binding protein PotA</fullName>
        <ecNumber evidence="5">3.6.3.31</ecNumber>
    </submittedName>
</protein>
<keyword evidence="1" id="KW-0813">Transport</keyword>
<evidence type="ECO:0000259" key="4">
    <source>
        <dbReference type="PROSITE" id="PS50893"/>
    </source>
</evidence>
<dbReference type="PROSITE" id="PS50893">
    <property type="entry name" value="ABC_TRANSPORTER_2"/>
    <property type="match status" value="1"/>
</dbReference>
<dbReference type="InterPro" id="IPR017871">
    <property type="entry name" value="ABC_transporter-like_CS"/>
</dbReference>
<evidence type="ECO:0000313" key="5">
    <source>
        <dbReference type="EMBL" id="AUJ24278.1"/>
    </source>
</evidence>
<dbReference type="Gene3D" id="3.40.50.300">
    <property type="entry name" value="P-loop containing nucleotide triphosphate hydrolases"/>
    <property type="match status" value="1"/>
</dbReference>
<gene>
    <name evidence="5" type="primary">potA_2</name>
    <name evidence="5" type="ORF">A21D_01179</name>
</gene>
<dbReference type="SUPFAM" id="SSF52540">
    <property type="entry name" value="P-loop containing nucleoside triphosphate hydrolases"/>
    <property type="match status" value="1"/>
</dbReference>
<dbReference type="InterPro" id="IPR027417">
    <property type="entry name" value="P-loop_NTPase"/>
</dbReference>
<evidence type="ECO:0000256" key="1">
    <source>
        <dbReference type="ARBA" id="ARBA00022448"/>
    </source>
</evidence>
<name>A0A2K9IWY7_9BACI</name>
<dbReference type="GO" id="GO:0016887">
    <property type="term" value="F:ATP hydrolysis activity"/>
    <property type="evidence" value="ECO:0007669"/>
    <property type="project" value="InterPro"/>
</dbReference>
<accession>A0A2K9IWY7</accession>
<dbReference type="PANTHER" id="PTHR42781:SF4">
    <property type="entry name" value="SPERMIDINE_PUTRESCINE IMPORT ATP-BINDING PROTEIN POTA"/>
    <property type="match status" value="1"/>
</dbReference>
<dbReference type="GO" id="GO:0043190">
    <property type="term" value="C:ATP-binding cassette (ABC) transporter complex"/>
    <property type="evidence" value="ECO:0007669"/>
    <property type="project" value="UniProtKB-ARBA"/>
</dbReference>
<dbReference type="AlphaFoldDB" id="A0A2K9IWY7"/>
<feature type="domain" description="ABC transporter" evidence="4">
    <location>
        <begin position="2"/>
        <end position="233"/>
    </location>
</feature>
<dbReference type="GO" id="GO:0005524">
    <property type="term" value="F:ATP binding"/>
    <property type="evidence" value="ECO:0007669"/>
    <property type="project" value="UniProtKB-KW"/>
</dbReference>